<dbReference type="RefSeq" id="WP_221299993.1">
    <property type="nucleotide sequence ID" value="NZ_JACIJD010000015.1"/>
</dbReference>
<dbReference type="EMBL" id="JACIJD010000015">
    <property type="protein sequence ID" value="MBB5695213.1"/>
    <property type="molecule type" value="Genomic_DNA"/>
</dbReference>
<dbReference type="AlphaFoldDB" id="A0A840YKX9"/>
<feature type="region of interest" description="Disordered" evidence="1">
    <location>
        <begin position="1"/>
        <end position="84"/>
    </location>
</feature>
<evidence type="ECO:0000256" key="1">
    <source>
        <dbReference type="SAM" id="MobiDB-lite"/>
    </source>
</evidence>
<sequence length="84" mass="8701">MTASKHPKGGMGAKERGEEGLGDGIPRPPSDDERNPGIGSSKGVFGQGTDPEVLQADSTDEGDVANETKRDGGVNPNHMGRTNK</sequence>
<evidence type="ECO:0000313" key="3">
    <source>
        <dbReference type="Proteomes" id="UP000580654"/>
    </source>
</evidence>
<proteinExistence type="predicted"/>
<keyword evidence="3" id="KW-1185">Reference proteome</keyword>
<organism evidence="2 3">
    <name type="scientific">Muricoccus pecuniae</name>
    <dbReference type="NCBI Taxonomy" id="693023"/>
    <lineage>
        <taxon>Bacteria</taxon>
        <taxon>Pseudomonadati</taxon>
        <taxon>Pseudomonadota</taxon>
        <taxon>Alphaproteobacteria</taxon>
        <taxon>Acetobacterales</taxon>
        <taxon>Roseomonadaceae</taxon>
        <taxon>Muricoccus</taxon>
    </lineage>
</organism>
<gene>
    <name evidence="2" type="ORF">FHS87_003268</name>
</gene>
<reference evidence="2 3" key="1">
    <citation type="submission" date="2020-08" db="EMBL/GenBank/DDBJ databases">
        <title>Genomic Encyclopedia of Type Strains, Phase IV (KMG-IV): sequencing the most valuable type-strain genomes for metagenomic binning, comparative biology and taxonomic classification.</title>
        <authorList>
            <person name="Goeker M."/>
        </authorList>
    </citation>
    <scope>NUCLEOTIDE SEQUENCE [LARGE SCALE GENOMIC DNA]</scope>
    <source>
        <strain evidence="2 3">DSM 25622</strain>
    </source>
</reference>
<accession>A0A840YKX9</accession>
<name>A0A840YKX9_9PROT</name>
<comment type="caution">
    <text evidence="2">The sequence shown here is derived from an EMBL/GenBank/DDBJ whole genome shotgun (WGS) entry which is preliminary data.</text>
</comment>
<evidence type="ECO:0000313" key="2">
    <source>
        <dbReference type="EMBL" id="MBB5695213.1"/>
    </source>
</evidence>
<protein>
    <submittedName>
        <fullName evidence="2">Uncharacterized protein</fullName>
    </submittedName>
</protein>
<dbReference type="Proteomes" id="UP000580654">
    <property type="component" value="Unassembled WGS sequence"/>
</dbReference>